<name>A0ABR3UQ04_9PLEO</name>
<evidence type="ECO:0000313" key="3">
    <source>
        <dbReference type="Proteomes" id="UP001578633"/>
    </source>
</evidence>
<reference evidence="2 3" key="1">
    <citation type="submission" date="2024-09" db="EMBL/GenBank/DDBJ databases">
        <title>T2T genomes of carrot and Alternaria dauci and their utility for understanding host-pathogen interaction during carrot leaf blight disease.</title>
        <authorList>
            <person name="Liu W."/>
            <person name="Xu S."/>
            <person name="Ou C."/>
            <person name="Liu X."/>
            <person name="Zhuang F."/>
            <person name="Deng X.W."/>
        </authorList>
    </citation>
    <scope>NUCLEOTIDE SEQUENCE [LARGE SCALE GENOMIC DNA]</scope>
    <source>
        <strain evidence="2 3">A2016</strain>
    </source>
</reference>
<evidence type="ECO:0008006" key="4">
    <source>
        <dbReference type="Google" id="ProtNLM"/>
    </source>
</evidence>
<keyword evidence="3" id="KW-1185">Reference proteome</keyword>
<feature type="compositionally biased region" description="Basic and acidic residues" evidence="1">
    <location>
        <begin position="79"/>
        <end position="92"/>
    </location>
</feature>
<dbReference type="RefSeq" id="XP_069308946.1">
    <property type="nucleotide sequence ID" value="XM_069449137.1"/>
</dbReference>
<accession>A0ABR3UQ04</accession>
<proteinExistence type="predicted"/>
<evidence type="ECO:0000313" key="2">
    <source>
        <dbReference type="EMBL" id="KAL1798362.1"/>
    </source>
</evidence>
<organism evidence="2 3">
    <name type="scientific">Alternaria dauci</name>
    <dbReference type="NCBI Taxonomy" id="48095"/>
    <lineage>
        <taxon>Eukaryota</taxon>
        <taxon>Fungi</taxon>
        <taxon>Dikarya</taxon>
        <taxon>Ascomycota</taxon>
        <taxon>Pezizomycotina</taxon>
        <taxon>Dothideomycetes</taxon>
        <taxon>Pleosporomycetidae</taxon>
        <taxon>Pleosporales</taxon>
        <taxon>Pleosporineae</taxon>
        <taxon>Pleosporaceae</taxon>
        <taxon>Alternaria</taxon>
        <taxon>Alternaria sect. Porri</taxon>
    </lineage>
</organism>
<comment type="caution">
    <text evidence="2">The sequence shown here is derived from an EMBL/GenBank/DDBJ whole genome shotgun (WGS) entry which is preliminary data.</text>
</comment>
<feature type="compositionally biased region" description="Polar residues" evidence="1">
    <location>
        <begin position="1"/>
        <end position="13"/>
    </location>
</feature>
<feature type="region of interest" description="Disordered" evidence="1">
    <location>
        <begin position="1"/>
        <end position="195"/>
    </location>
</feature>
<feature type="compositionally biased region" description="Gly residues" evidence="1">
    <location>
        <begin position="97"/>
        <end position="110"/>
    </location>
</feature>
<dbReference type="Proteomes" id="UP001578633">
    <property type="component" value="Chromosome 2"/>
</dbReference>
<sequence length="195" mass="19464">MSASHGQKVTTDPASKIPIHEGVGTVTSDSLAGESLKNSGSFGEGNPKAAASQQPSSSTTTNTHDTSNATKLDAAVNAEARDAQEGWNEEKIMNSGKGLGKGAGSSGGSAGVAPTGLAAGQNVDPRVLQPKGANLTEDPNMSGNTKFGEIGTNDDPARQAELDLAKRAAASAGVENKDLAQGGDSKFSALGDTNA</sequence>
<dbReference type="GeneID" id="96082721"/>
<feature type="compositionally biased region" description="Basic and acidic residues" evidence="1">
    <location>
        <begin position="155"/>
        <end position="166"/>
    </location>
</feature>
<feature type="compositionally biased region" description="Low complexity" evidence="1">
    <location>
        <begin position="46"/>
        <end position="70"/>
    </location>
</feature>
<feature type="compositionally biased region" description="Polar residues" evidence="1">
    <location>
        <begin position="25"/>
        <end position="41"/>
    </location>
</feature>
<protein>
    <recommendedName>
        <fullName evidence="4">SMP domain-containing protein</fullName>
    </recommendedName>
</protein>
<dbReference type="EMBL" id="JBHGVX010000002">
    <property type="protein sequence ID" value="KAL1798362.1"/>
    <property type="molecule type" value="Genomic_DNA"/>
</dbReference>
<evidence type="ECO:0000256" key="1">
    <source>
        <dbReference type="SAM" id="MobiDB-lite"/>
    </source>
</evidence>
<gene>
    <name evidence="2" type="ORF">ACET3X_002399</name>
</gene>